<dbReference type="AlphaFoldDB" id="A0A1H8WS37"/>
<dbReference type="EMBL" id="FODY01000017">
    <property type="protein sequence ID" value="SEP30429.1"/>
    <property type="molecule type" value="Genomic_DNA"/>
</dbReference>
<gene>
    <name evidence="1" type="ORF">SAMN04490178_11774</name>
</gene>
<dbReference type="RefSeq" id="WP_091748566.1">
    <property type="nucleotide sequence ID" value="NZ_FODY01000017.1"/>
</dbReference>
<dbReference type="OrthoDB" id="1911092at2"/>
<keyword evidence="2" id="KW-1185">Reference proteome</keyword>
<dbReference type="STRING" id="112903.SAMN04490178_11774"/>
<evidence type="ECO:0000313" key="2">
    <source>
        <dbReference type="Proteomes" id="UP000198847"/>
    </source>
</evidence>
<proteinExistence type="predicted"/>
<protein>
    <submittedName>
        <fullName evidence="1">Uncharacterized protein</fullName>
    </submittedName>
</protein>
<accession>A0A1H8WS37</accession>
<dbReference type="Proteomes" id="UP000198847">
    <property type="component" value="Unassembled WGS sequence"/>
</dbReference>
<name>A0A1H8WS37_9FIRM</name>
<evidence type="ECO:0000313" key="1">
    <source>
        <dbReference type="EMBL" id="SEP30429.1"/>
    </source>
</evidence>
<organism evidence="1 2">
    <name type="scientific">Propionispora vibrioides</name>
    <dbReference type="NCBI Taxonomy" id="112903"/>
    <lineage>
        <taxon>Bacteria</taxon>
        <taxon>Bacillati</taxon>
        <taxon>Bacillota</taxon>
        <taxon>Negativicutes</taxon>
        <taxon>Selenomonadales</taxon>
        <taxon>Sporomusaceae</taxon>
        <taxon>Propionispora</taxon>
    </lineage>
</organism>
<sequence length="60" mass="7119">MKKRRPAYAPNERGYFEPVRRKVYSSKHVRIFPDPIADDIVANNISNVEFDYTYDRGELI</sequence>
<reference evidence="1 2" key="1">
    <citation type="submission" date="2016-10" db="EMBL/GenBank/DDBJ databases">
        <authorList>
            <person name="de Groot N.N."/>
        </authorList>
    </citation>
    <scope>NUCLEOTIDE SEQUENCE [LARGE SCALE GENOMIC DNA]</scope>
    <source>
        <strain evidence="1 2">DSM 13305</strain>
    </source>
</reference>